<organism evidence="1">
    <name type="scientific">marine sediment metagenome</name>
    <dbReference type="NCBI Taxonomy" id="412755"/>
    <lineage>
        <taxon>unclassified sequences</taxon>
        <taxon>metagenomes</taxon>
        <taxon>ecological metagenomes</taxon>
    </lineage>
</organism>
<name>X1C7D1_9ZZZZ</name>
<comment type="caution">
    <text evidence="1">The sequence shown here is derived from an EMBL/GenBank/DDBJ whole genome shotgun (WGS) entry which is preliminary data.</text>
</comment>
<proteinExistence type="predicted"/>
<gene>
    <name evidence="1" type="ORF">S01H4_50535</name>
</gene>
<evidence type="ECO:0000313" key="1">
    <source>
        <dbReference type="EMBL" id="GAG92303.1"/>
    </source>
</evidence>
<protein>
    <submittedName>
        <fullName evidence="1">Uncharacterized protein</fullName>
    </submittedName>
</protein>
<reference evidence="1" key="1">
    <citation type="journal article" date="2014" name="Front. Microbiol.">
        <title>High frequency of phylogenetically diverse reductive dehalogenase-homologous genes in deep subseafloor sedimentary metagenomes.</title>
        <authorList>
            <person name="Kawai M."/>
            <person name="Futagami T."/>
            <person name="Toyoda A."/>
            <person name="Takaki Y."/>
            <person name="Nishi S."/>
            <person name="Hori S."/>
            <person name="Arai W."/>
            <person name="Tsubouchi T."/>
            <person name="Morono Y."/>
            <person name="Uchiyama I."/>
            <person name="Ito T."/>
            <person name="Fujiyama A."/>
            <person name="Inagaki F."/>
            <person name="Takami H."/>
        </authorList>
    </citation>
    <scope>NUCLEOTIDE SEQUENCE</scope>
    <source>
        <strain evidence="1">Expedition CK06-06</strain>
    </source>
</reference>
<feature type="non-terminal residue" evidence="1">
    <location>
        <position position="1"/>
    </location>
</feature>
<sequence>FFGCGLAMTFCPEWRDKAKQSRIKTLQNKGLQNRIRLRFGTGIA</sequence>
<dbReference type="EMBL" id="BART01028702">
    <property type="protein sequence ID" value="GAG92303.1"/>
    <property type="molecule type" value="Genomic_DNA"/>
</dbReference>
<dbReference type="AlphaFoldDB" id="X1C7D1"/>
<accession>X1C7D1</accession>